<reference evidence="1 2" key="1">
    <citation type="submission" date="2018-03" db="EMBL/GenBank/DDBJ databases">
        <title>Comparative genomics illustrates the genes involved in a hyperalkaliphilic mechanisms of Serpentinomonas isolated from highly-alkaline calcium-rich serpentinized springs.</title>
        <authorList>
            <person name="Suzuki S."/>
            <person name="Ishii S."/>
            <person name="Walworth N."/>
            <person name="Bird L."/>
            <person name="Kuenen J.G."/>
            <person name="Nealson K.H."/>
        </authorList>
    </citation>
    <scope>NUCLEOTIDE SEQUENCE [LARGE SCALE GENOMIC DNA]</scope>
    <source>
        <strain evidence="1 2">83</strain>
    </source>
</reference>
<dbReference type="EMBL" id="PVLR01000027">
    <property type="protein sequence ID" value="PRD68543.1"/>
    <property type="molecule type" value="Genomic_DNA"/>
</dbReference>
<accession>A0A2S9KDL8</accession>
<name>A0A2S9KDL8_9BURK</name>
<dbReference type="AlphaFoldDB" id="A0A2S9KDL8"/>
<evidence type="ECO:0000313" key="1">
    <source>
        <dbReference type="EMBL" id="PRD68543.1"/>
    </source>
</evidence>
<organism evidence="1 2">
    <name type="scientific">Malikia spinosa</name>
    <dbReference type="NCBI Taxonomy" id="86180"/>
    <lineage>
        <taxon>Bacteria</taxon>
        <taxon>Pseudomonadati</taxon>
        <taxon>Pseudomonadota</taxon>
        <taxon>Betaproteobacteria</taxon>
        <taxon>Burkholderiales</taxon>
        <taxon>Comamonadaceae</taxon>
        <taxon>Malikia</taxon>
    </lineage>
</organism>
<gene>
    <name evidence="1" type="ORF">C6P61_10405</name>
</gene>
<protein>
    <submittedName>
        <fullName evidence="1">Uncharacterized protein</fullName>
    </submittedName>
</protein>
<dbReference type="Proteomes" id="UP000238326">
    <property type="component" value="Unassembled WGS sequence"/>
</dbReference>
<keyword evidence="2" id="KW-1185">Reference proteome</keyword>
<proteinExistence type="predicted"/>
<comment type="caution">
    <text evidence="1">The sequence shown here is derived from an EMBL/GenBank/DDBJ whole genome shotgun (WGS) entry which is preliminary data.</text>
</comment>
<evidence type="ECO:0000313" key="2">
    <source>
        <dbReference type="Proteomes" id="UP000238326"/>
    </source>
</evidence>
<sequence length="62" mass="6885">MSSIFIQKTFMFSWRGFFLTGAAGGRAVRCPFGVAAMLAGVDLLAVGVKDYFRNPYQELWST</sequence>